<sequence>MEIGAAWRLWLMLHKWKQEFLYNFKSITYFLGINYTSLMVNPRIQHRPTICYRPIKPSDLETLERIHSDVFPIRYESEFFQSVVNGCDVVSWAAVDRSRPDGQSDELIGFVTARIILAKDSEIADLLRYDSSRVDQTLVYILTLGVVDAYRNLGIATALIREVIKYASSIPVCRAVYLHVISYNNPAIHLYTKMSFNCVRRLHGFYLINGQHYDSYLFVYYVNGGRSPCSPLELVTVIVRCMKTGLKSVAAKLMMAKVKWPKVSFFGFADKKNITVAIIITVVIGTTIIIVVSLIFLLRWMNKDRANKTKMRNCFLKRFLQISSSSRFLNSSRRNKVSAPFIDKEGETAESLRENPGFSYGLNWGLAGKGVIVKDKAFQNLKSSELLAKGATIAETLSGLPLHVRGTLGGNSTISKAQYSKLLKQVTTHISSVSNIFVHDGAIGLSPESDAKVRVISDSPSAILSLSSVLWETPTRAVSHDSCPLTVYIATSISTAVEDIIGLGAQGNNGFIAADIERSSLILCGKAFADINGTKLALTALSEPVIFARGGLPLSARLLVSCDSVVLLFAPENAIQSYSDLLVSADASVVLSPQGVAPLFQTKKLDGINPYRIPSAVILATSDSSGTIPSISKLSPGQAAYHFLAGYQNGEFVPAYAKGSSSIGVLDLAKTLLSKLKQYQVRTVLVNVDGGVKNITGKDLVKLVTSEKVASFRLKGGDLQRKYNAFLSYKFQDIPEEFSF</sequence>
<gene>
    <name evidence="20" type="ORF">PVK06_029266</name>
</gene>
<dbReference type="InterPro" id="IPR000182">
    <property type="entry name" value="GNAT_dom"/>
</dbReference>
<dbReference type="PANTHER" id="PTHR14744:SF15">
    <property type="entry name" value="N-ALPHA-ACETYLTRANSFERASE 60"/>
    <property type="match status" value="1"/>
</dbReference>
<evidence type="ECO:0000256" key="13">
    <source>
        <dbReference type="ARBA" id="ARBA00026111"/>
    </source>
</evidence>
<dbReference type="EC" id="4.1.1.49" evidence="3"/>
<dbReference type="EC" id="2.3.1.259" evidence="13"/>
<evidence type="ECO:0000256" key="11">
    <source>
        <dbReference type="ARBA" id="ARBA00023315"/>
    </source>
</evidence>
<dbReference type="Gene3D" id="3.40.630.30">
    <property type="match status" value="1"/>
</dbReference>
<keyword evidence="11" id="KW-0012">Acyltransferase</keyword>
<comment type="catalytic activity">
    <reaction evidence="16">
        <text>L-lysyl-[protein] + acetyl-CoA = N(6)-acetyl-L-lysyl-[protein] + CoA + H(+)</text>
        <dbReference type="Rhea" id="RHEA:45948"/>
        <dbReference type="Rhea" id="RHEA-COMP:9752"/>
        <dbReference type="Rhea" id="RHEA-COMP:10731"/>
        <dbReference type="ChEBI" id="CHEBI:15378"/>
        <dbReference type="ChEBI" id="CHEBI:29969"/>
        <dbReference type="ChEBI" id="CHEBI:57287"/>
        <dbReference type="ChEBI" id="CHEBI:57288"/>
        <dbReference type="ChEBI" id="CHEBI:61930"/>
        <dbReference type="EC" id="2.3.1.48"/>
    </reaction>
</comment>
<dbReference type="SUPFAM" id="SSF55729">
    <property type="entry name" value="Acyl-CoA N-acyltransferases (Nat)"/>
    <property type="match status" value="1"/>
</dbReference>
<dbReference type="Proteomes" id="UP001358586">
    <property type="component" value="Chromosome 8"/>
</dbReference>
<dbReference type="EC" id="2.3.1.48" evidence="4"/>
<keyword evidence="5" id="KW-0808">Transferase</keyword>
<feature type="domain" description="N-acetyltransferase" evidence="19">
    <location>
        <begin position="50"/>
        <end position="223"/>
    </location>
</feature>
<keyword evidence="8" id="KW-0067">ATP-binding</keyword>
<comment type="caution">
    <text evidence="20">The sequence shown here is derived from an EMBL/GenBank/DDBJ whole genome shotgun (WGS) entry which is preliminary data.</text>
</comment>
<reference evidence="20 21" key="1">
    <citation type="submission" date="2023-03" db="EMBL/GenBank/DDBJ databases">
        <title>WGS of Gossypium arboreum.</title>
        <authorList>
            <person name="Yu D."/>
        </authorList>
    </citation>
    <scope>NUCLEOTIDE SEQUENCE [LARGE SCALE GENOMIC DNA]</scope>
    <source>
        <tissue evidence="20">Leaf</tissue>
    </source>
</reference>
<evidence type="ECO:0000256" key="14">
    <source>
        <dbReference type="ARBA" id="ARBA00026144"/>
    </source>
</evidence>
<keyword evidence="21" id="KW-1185">Reference proteome</keyword>
<dbReference type="SUPFAM" id="SSF68923">
    <property type="entry name" value="PEP carboxykinase N-terminal domain"/>
    <property type="match status" value="1"/>
</dbReference>
<dbReference type="InterPro" id="IPR013035">
    <property type="entry name" value="PEP_carboxykinase_C"/>
</dbReference>
<keyword evidence="18" id="KW-1133">Transmembrane helix</keyword>
<keyword evidence="18" id="KW-0472">Membrane</keyword>
<evidence type="ECO:0000256" key="5">
    <source>
        <dbReference type="ARBA" id="ARBA00022679"/>
    </source>
</evidence>
<evidence type="ECO:0000313" key="20">
    <source>
        <dbReference type="EMBL" id="KAK5813815.1"/>
    </source>
</evidence>
<protein>
    <recommendedName>
        <fullName evidence="14">N-alpha-acetyltransferase 60</fullName>
        <ecNumber evidence="13">2.3.1.259</ecNumber>
        <ecNumber evidence="4">2.3.1.48</ecNumber>
        <ecNumber evidence="3">4.1.1.49</ecNumber>
    </recommendedName>
</protein>
<evidence type="ECO:0000256" key="2">
    <source>
        <dbReference type="ARBA" id="ARBA00006052"/>
    </source>
</evidence>
<evidence type="ECO:0000256" key="1">
    <source>
        <dbReference type="ARBA" id="ARBA00004742"/>
    </source>
</evidence>
<keyword evidence="9" id="KW-0156">Chromatin regulator</keyword>
<dbReference type="Pfam" id="PF01293">
    <property type="entry name" value="PEPCK_ATP"/>
    <property type="match status" value="1"/>
</dbReference>
<evidence type="ECO:0000256" key="9">
    <source>
        <dbReference type="ARBA" id="ARBA00022853"/>
    </source>
</evidence>
<evidence type="ECO:0000259" key="19">
    <source>
        <dbReference type="PROSITE" id="PS51186"/>
    </source>
</evidence>
<organism evidence="20 21">
    <name type="scientific">Gossypium arboreum</name>
    <name type="common">Tree cotton</name>
    <name type="synonym">Gossypium nanking</name>
    <dbReference type="NCBI Taxonomy" id="29729"/>
    <lineage>
        <taxon>Eukaryota</taxon>
        <taxon>Viridiplantae</taxon>
        <taxon>Streptophyta</taxon>
        <taxon>Embryophyta</taxon>
        <taxon>Tracheophyta</taxon>
        <taxon>Spermatophyta</taxon>
        <taxon>Magnoliopsida</taxon>
        <taxon>eudicotyledons</taxon>
        <taxon>Gunneridae</taxon>
        <taxon>Pentapetalae</taxon>
        <taxon>rosids</taxon>
        <taxon>malvids</taxon>
        <taxon>Malvales</taxon>
        <taxon>Malvaceae</taxon>
        <taxon>Malvoideae</taxon>
        <taxon>Gossypium</taxon>
    </lineage>
</organism>
<dbReference type="InterPro" id="IPR008210">
    <property type="entry name" value="PEP_carboxykinase_N"/>
</dbReference>
<dbReference type="Gene3D" id="3.40.449.10">
    <property type="entry name" value="Phosphoenolpyruvate Carboxykinase, domain 1"/>
    <property type="match status" value="1"/>
</dbReference>
<dbReference type="PANTHER" id="PTHR14744">
    <property type="entry name" value="N-ALPHA-ACETYLTRANSFERASE 60"/>
    <property type="match status" value="1"/>
</dbReference>
<comment type="catalytic activity">
    <reaction evidence="17">
        <text>N-terminal L-methionyl-[transmembrane protein] + acetyl-CoA = N-terminal N(alpha)-acetyl-L-methionyl-[transmembrane protein] + CoA + H(+)</text>
        <dbReference type="Rhea" id="RHEA:50604"/>
        <dbReference type="Rhea" id="RHEA-COMP:12745"/>
        <dbReference type="Rhea" id="RHEA-COMP:12746"/>
        <dbReference type="ChEBI" id="CHEBI:15378"/>
        <dbReference type="ChEBI" id="CHEBI:57287"/>
        <dbReference type="ChEBI" id="CHEBI:57288"/>
        <dbReference type="ChEBI" id="CHEBI:64731"/>
        <dbReference type="ChEBI" id="CHEBI:133414"/>
        <dbReference type="EC" id="2.3.1.259"/>
    </reaction>
</comment>
<evidence type="ECO:0000256" key="18">
    <source>
        <dbReference type="SAM" id="Phobius"/>
    </source>
</evidence>
<keyword evidence="10" id="KW-0456">Lyase</keyword>
<dbReference type="PROSITE" id="PS51186">
    <property type="entry name" value="GNAT"/>
    <property type="match status" value="1"/>
</dbReference>
<comment type="similarity">
    <text evidence="2">Belongs to the phosphoenolpyruvate carboxykinase (ATP) family.</text>
</comment>
<evidence type="ECO:0000256" key="17">
    <source>
        <dbReference type="ARBA" id="ARBA00048848"/>
    </source>
</evidence>
<evidence type="ECO:0000256" key="3">
    <source>
        <dbReference type="ARBA" id="ARBA00012363"/>
    </source>
</evidence>
<evidence type="ECO:0000256" key="16">
    <source>
        <dbReference type="ARBA" id="ARBA00048017"/>
    </source>
</evidence>
<comment type="pathway">
    <text evidence="1">Carbohydrate biosynthesis; gluconeogenesis.</text>
</comment>
<evidence type="ECO:0000256" key="15">
    <source>
        <dbReference type="ARBA" id="ARBA00047371"/>
    </source>
</evidence>
<keyword evidence="18" id="KW-0812">Transmembrane</keyword>
<name>A0ABR0P685_GOSAR</name>
<dbReference type="InterPro" id="IPR001272">
    <property type="entry name" value="PEP_carboxykinase_ATP"/>
</dbReference>
<accession>A0ABR0P685</accession>
<evidence type="ECO:0000256" key="4">
    <source>
        <dbReference type="ARBA" id="ARBA00013184"/>
    </source>
</evidence>
<dbReference type="Gene3D" id="3.90.228.20">
    <property type="match status" value="1"/>
</dbReference>
<keyword evidence="7" id="KW-0159">Chromosome partition</keyword>
<comment type="catalytic activity">
    <reaction evidence="15">
        <text>oxaloacetate + ATP = phosphoenolpyruvate + ADP + CO2</text>
        <dbReference type="Rhea" id="RHEA:18617"/>
        <dbReference type="ChEBI" id="CHEBI:16452"/>
        <dbReference type="ChEBI" id="CHEBI:16526"/>
        <dbReference type="ChEBI" id="CHEBI:30616"/>
        <dbReference type="ChEBI" id="CHEBI:58702"/>
        <dbReference type="ChEBI" id="CHEBI:456216"/>
        <dbReference type="EC" id="4.1.1.49"/>
    </reaction>
</comment>
<dbReference type="InterPro" id="IPR016181">
    <property type="entry name" value="Acyl_CoA_acyltransferase"/>
</dbReference>
<evidence type="ECO:0000256" key="8">
    <source>
        <dbReference type="ARBA" id="ARBA00022840"/>
    </source>
</evidence>
<dbReference type="CDD" id="cd04301">
    <property type="entry name" value="NAT_SF"/>
    <property type="match status" value="1"/>
</dbReference>
<evidence type="ECO:0000256" key="10">
    <source>
        <dbReference type="ARBA" id="ARBA00023239"/>
    </source>
</evidence>
<dbReference type="SUPFAM" id="SSF53795">
    <property type="entry name" value="PEP carboxykinase-like"/>
    <property type="match status" value="1"/>
</dbReference>
<dbReference type="EMBL" id="JARKNE010000008">
    <property type="protein sequence ID" value="KAK5813815.1"/>
    <property type="molecule type" value="Genomic_DNA"/>
</dbReference>
<evidence type="ECO:0000256" key="7">
    <source>
        <dbReference type="ARBA" id="ARBA00022829"/>
    </source>
</evidence>
<dbReference type="Pfam" id="PF00583">
    <property type="entry name" value="Acetyltransf_1"/>
    <property type="match status" value="1"/>
</dbReference>
<proteinExistence type="inferred from homology"/>
<evidence type="ECO:0000313" key="21">
    <source>
        <dbReference type="Proteomes" id="UP001358586"/>
    </source>
</evidence>
<keyword evidence="6" id="KW-0547">Nucleotide-binding</keyword>
<evidence type="ECO:0000256" key="12">
    <source>
        <dbReference type="ARBA" id="ARBA00025774"/>
    </source>
</evidence>
<comment type="similarity">
    <text evidence="12">Belongs to the acetyltransferase family. NAA60 subfamily.</text>
</comment>
<dbReference type="InterPro" id="IPR045141">
    <property type="entry name" value="NAA60-like"/>
</dbReference>
<feature type="transmembrane region" description="Helical" evidence="18">
    <location>
        <begin position="274"/>
        <end position="298"/>
    </location>
</feature>
<evidence type="ECO:0000256" key="6">
    <source>
        <dbReference type="ARBA" id="ARBA00022741"/>
    </source>
</evidence>